<keyword evidence="4" id="KW-0328">Glycosyltransferase</keyword>
<dbReference type="Pfam" id="PF00534">
    <property type="entry name" value="Glycos_transf_1"/>
    <property type="match status" value="1"/>
</dbReference>
<reference evidence="4 5" key="1">
    <citation type="submission" date="2021-03" db="EMBL/GenBank/DDBJ databases">
        <authorList>
            <person name="So Y."/>
        </authorList>
    </citation>
    <scope>NUCLEOTIDE SEQUENCE [LARGE SCALE GENOMIC DNA]</scope>
    <source>
        <strain evidence="4 5">SSH11</strain>
    </source>
</reference>
<dbReference type="Pfam" id="PF13439">
    <property type="entry name" value="Glyco_transf_4"/>
    <property type="match status" value="1"/>
</dbReference>
<dbReference type="EC" id="2.4.-.-" evidence="4"/>
<feature type="domain" description="Glycosyl transferase family 1" evidence="2">
    <location>
        <begin position="246"/>
        <end position="409"/>
    </location>
</feature>
<protein>
    <submittedName>
        <fullName evidence="4">Glycosyltransferase</fullName>
        <ecNumber evidence="4">2.4.-.-</ecNumber>
    </submittedName>
</protein>
<organism evidence="4 5">
    <name type="scientific">Pararoseomonas baculiformis</name>
    <dbReference type="NCBI Taxonomy" id="2820812"/>
    <lineage>
        <taxon>Bacteria</taxon>
        <taxon>Pseudomonadati</taxon>
        <taxon>Pseudomonadota</taxon>
        <taxon>Alphaproteobacteria</taxon>
        <taxon>Acetobacterales</taxon>
        <taxon>Acetobacteraceae</taxon>
        <taxon>Pararoseomonas</taxon>
    </lineage>
</organism>
<evidence type="ECO:0000259" key="2">
    <source>
        <dbReference type="Pfam" id="PF00534"/>
    </source>
</evidence>
<feature type="compositionally biased region" description="Low complexity" evidence="1">
    <location>
        <begin position="17"/>
        <end position="31"/>
    </location>
</feature>
<dbReference type="PANTHER" id="PTHR45947:SF3">
    <property type="entry name" value="SULFOQUINOVOSYL TRANSFERASE SQD2"/>
    <property type="match status" value="1"/>
</dbReference>
<evidence type="ECO:0000256" key="1">
    <source>
        <dbReference type="SAM" id="MobiDB-lite"/>
    </source>
</evidence>
<keyword evidence="5" id="KW-1185">Reference proteome</keyword>
<dbReference type="Proteomes" id="UP000681594">
    <property type="component" value="Unassembled WGS sequence"/>
</dbReference>
<feature type="domain" description="Glycosyltransferase subfamily 4-like N-terminal" evidence="3">
    <location>
        <begin position="116"/>
        <end position="238"/>
    </location>
</feature>
<dbReference type="EMBL" id="JAGIZB010000008">
    <property type="protein sequence ID" value="MBP0445145.1"/>
    <property type="molecule type" value="Genomic_DNA"/>
</dbReference>
<gene>
    <name evidence="4" type="ORF">J8J14_10170</name>
</gene>
<feature type="region of interest" description="Disordered" evidence="1">
    <location>
        <begin position="1"/>
        <end position="41"/>
    </location>
</feature>
<dbReference type="SUPFAM" id="SSF53756">
    <property type="entry name" value="UDP-Glycosyltransferase/glycogen phosphorylase"/>
    <property type="match status" value="1"/>
</dbReference>
<dbReference type="PANTHER" id="PTHR45947">
    <property type="entry name" value="SULFOQUINOVOSYL TRANSFERASE SQD2"/>
    <property type="match status" value="1"/>
</dbReference>
<dbReference type="RefSeq" id="WP_209379391.1">
    <property type="nucleotide sequence ID" value="NZ_JAGIZB010000008.1"/>
</dbReference>
<name>A0ABS4ADQ7_9PROT</name>
<keyword evidence="4" id="KW-0808">Transferase</keyword>
<evidence type="ECO:0000259" key="3">
    <source>
        <dbReference type="Pfam" id="PF13439"/>
    </source>
</evidence>
<evidence type="ECO:0000313" key="5">
    <source>
        <dbReference type="Proteomes" id="UP000681594"/>
    </source>
</evidence>
<evidence type="ECO:0000313" key="4">
    <source>
        <dbReference type="EMBL" id="MBP0445145.1"/>
    </source>
</evidence>
<dbReference type="Gene3D" id="3.40.50.2000">
    <property type="entry name" value="Glycogen Phosphorylase B"/>
    <property type="match status" value="2"/>
</dbReference>
<dbReference type="InterPro" id="IPR050194">
    <property type="entry name" value="Glycosyltransferase_grp1"/>
</dbReference>
<dbReference type="InterPro" id="IPR001296">
    <property type="entry name" value="Glyco_trans_1"/>
</dbReference>
<accession>A0ABS4ADQ7</accession>
<dbReference type="GO" id="GO:0016757">
    <property type="term" value="F:glycosyltransferase activity"/>
    <property type="evidence" value="ECO:0007669"/>
    <property type="project" value="UniProtKB-KW"/>
</dbReference>
<sequence length="431" mass="45229">MTQLAPPLSTEERGIRTAPASSPFASATSGPFAPPGETGDARRPLRLLTLSTLFPNPAQPNHGVFVENRLRHLLSSGEAASTVLAPVPWFPGRTPSLAAIPALETRHGIAVMHPRFPAPPGLGMLTNPYAIYRVAAGAITGMLRDGFAFDAIDAHYLYPDGVAAVWLGKRFGLPVVVTARGSDVSLLPRHRVPRRLIGDAIQGAAALIAVSAGLRDGLVALGAPPSKVTVLRNGVDLNLFRPPANRQALRASLGLGDSPLLLSVGLLIERKGHDKVIAALRDLPGHHLLIVGEGPERAALTALAARLGVADRVRFEGAVSHALLPRAYGAADAMVLASSREGWANVLLESMACGTPVVASPAWGSREAVAAPEAGLVLDEATPSAIAAGVRRLLSNPPDRAATRHYAERFGWEETTAGQLALFRRVLGNRA</sequence>
<proteinExistence type="predicted"/>
<dbReference type="InterPro" id="IPR028098">
    <property type="entry name" value="Glyco_trans_4-like_N"/>
</dbReference>
<comment type="caution">
    <text evidence="4">The sequence shown here is derived from an EMBL/GenBank/DDBJ whole genome shotgun (WGS) entry which is preliminary data.</text>
</comment>